<evidence type="ECO:0000256" key="4">
    <source>
        <dbReference type="ARBA" id="ARBA00022989"/>
    </source>
</evidence>
<evidence type="ECO:0000256" key="2">
    <source>
        <dbReference type="ARBA" id="ARBA00022475"/>
    </source>
</evidence>
<feature type="transmembrane region" description="Helical" evidence="6">
    <location>
        <begin position="281"/>
        <end position="303"/>
    </location>
</feature>
<dbReference type="PANTHER" id="PTHR30572:SF18">
    <property type="entry name" value="ABC-TYPE MACROLIDE FAMILY EXPORT SYSTEM PERMEASE COMPONENT 2"/>
    <property type="match status" value="1"/>
</dbReference>
<evidence type="ECO:0000313" key="9">
    <source>
        <dbReference type="EMBL" id="QHW01198.1"/>
    </source>
</evidence>
<dbReference type="InterPro" id="IPR003838">
    <property type="entry name" value="ABC3_permease_C"/>
</dbReference>
<feature type="transmembrane region" description="Helical" evidence="6">
    <location>
        <begin position="672"/>
        <end position="696"/>
    </location>
</feature>
<feature type="transmembrane region" description="Helical" evidence="6">
    <location>
        <begin position="424"/>
        <end position="444"/>
    </location>
</feature>
<feature type="domain" description="ABC3 transporter permease C-terminal" evidence="7">
    <location>
        <begin position="675"/>
        <end position="784"/>
    </location>
</feature>
<feature type="transmembrane region" description="Helical" evidence="6">
    <location>
        <begin position="21"/>
        <end position="42"/>
    </location>
</feature>
<keyword evidence="5 6" id="KW-0472">Membrane</keyword>
<feature type="transmembrane region" description="Helical" evidence="6">
    <location>
        <begin position="332"/>
        <end position="354"/>
    </location>
</feature>
<dbReference type="GO" id="GO:0005886">
    <property type="term" value="C:plasma membrane"/>
    <property type="evidence" value="ECO:0007669"/>
    <property type="project" value="UniProtKB-SubCell"/>
</dbReference>
<keyword evidence="3 6" id="KW-0812">Transmembrane</keyword>
<organism evidence="9 10">
    <name type="scientific">Spirosoma endbachense</name>
    <dbReference type="NCBI Taxonomy" id="2666025"/>
    <lineage>
        <taxon>Bacteria</taxon>
        <taxon>Pseudomonadati</taxon>
        <taxon>Bacteroidota</taxon>
        <taxon>Cytophagia</taxon>
        <taxon>Cytophagales</taxon>
        <taxon>Cytophagaceae</taxon>
        <taxon>Spirosoma</taxon>
    </lineage>
</organism>
<proteinExistence type="predicted"/>
<comment type="subcellular location">
    <subcellularLocation>
        <location evidence="1">Cell membrane</location>
        <topology evidence="1">Multi-pass membrane protein</topology>
    </subcellularLocation>
</comment>
<feature type="domain" description="ABC3 transporter permease C-terminal" evidence="7">
    <location>
        <begin position="287"/>
        <end position="403"/>
    </location>
</feature>
<feature type="transmembrane region" description="Helical" evidence="6">
    <location>
        <begin position="724"/>
        <end position="743"/>
    </location>
</feature>
<feature type="domain" description="MacB-like periplasmic core" evidence="8">
    <location>
        <begin position="20"/>
        <end position="238"/>
    </location>
</feature>
<keyword evidence="2" id="KW-1003">Cell membrane</keyword>
<dbReference type="Pfam" id="PF02687">
    <property type="entry name" value="FtsX"/>
    <property type="match status" value="2"/>
</dbReference>
<evidence type="ECO:0000259" key="8">
    <source>
        <dbReference type="Pfam" id="PF12704"/>
    </source>
</evidence>
<evidence type="ECO:0000313" key="10">
    <source>
        <dbReference type="Proteomes" id="UP000464577"/>
    </source>
</evidence>
<evidence type="ECO:0000256" key="1">
    <source>
        <dbReference type="ARBA" id="ARBA00004651"/>
    </source>
</evidence>
<gene>
    <name evidence="9" type="ORF">GJR95_05355</name>
</gene>
<keyword evidence="10" id="KW-1185">Reference proteome</keyword>
<evidence type="ECO:0000256" key="5">
    <source>
        <dbReference type="ARBA" id="ARBA00023136"/>
    </source>
</evidence>
<dbReference type="InterPro" id="IPR050250">
    <property type="entry name" value="Macrolide_Exporter_MacB"/>
</dbReference>
<dbReference type="EMBL" id="CP045997">
    <property type="protein sequence ID" value="QHW01198.1"/>
    <property type="molecule type" value="Genomic_DNA"/>
</dbReference>
<evidence type="ECO:0000256" key="3">
    <source>
        <dbReference type="ARBA" id="ARBA00022692"/>
    </source>
</evidence>
<reference evidence="9 10" key="1">
    <citation type="submission" date="2019-11" db="EMBL/GenBank/DDBJ databases">
        <title>Spirosoma endbachense sp. nov., isolated from a natural salt meadow.</title>
        <authorList>
            <person name="Rojas J."/>
            <person name="Ambika Manirajan B."/>
            <person name="Ratering S."/>
            <person name="Suarez C."/>
            <person name="Geissler-Plaum R."/>
            <person name="Schnell S."/>
        </authorList>
    </citation>
    <scope>NUCLEOTIDE SEQUENCE [LARGE SCALE GENOMIC DNA]</scope>
    <source>
        <strain evidence="9 10">I-24</strain>
    </source>
</reference>
<accession>A0A6P1WAW2</accession>
<dbReference type="GO" id="GO:0022857">
    <property type="term" value="F:transmembrane transporter activity"/>
    <property type="evidence" value="ECO:0007669"/>
    <property type="project" value="TreeGrafter"/>
</dbReference>
<feature type="transmembrane region" description="Helical" evidence="6">
    <location>
        <begin position="374"/>
        <end position="398"/>
    </location>
</feature>
<evidence type="ECO:0000256" key="6">
    <source>
        <dbReference type="SAM" id="Phobius"/>
    </source>
</evidence>
<dbReference type="Proteomes" id="UP000464577">
    <property type="component" value="Chromosome"/>
</dbReference>
<keyword evidence="4 6" id="KW-1133">Transmembrane helix</keyword>
<feature type="transmembrane region" description="Helical" evidence="6">
    <location>
        <begin position="758"/>
        <end position="778"/>
    </location>
</feature>
<feature type="domain" description="MacB-like periplasmic core" evidence="8">
    <location>
        <begin position="431"/>
        <end position="633"/>
    </location>
</feature>
<dbReference type="Pfam" id="PF12704">
    <property type="entry name" value="MacB_PCD"/>
    <property type="match status" value="2"/>
</dbReference>
<dbReference type="PANTHER" id="PTHR30572">
    <property type="entry name" value="MEMBRANE COMPONENT OF TRANSPORTER-RELATED"/>
    <property type="match status" value="1"/>
</dbReference>
<dbReference type="KEGG" id="senf:GJR95_05355"/>
<evidence type="ECO:0000259" key="7">
    <source>
        <dbReference type="Pfam" id="PF02687"/>
    </source>
</evidence>
<dbReference type="InterPro" id="IPR025857">
    <property type="entry name" value="MacB_PCD"/>
</dbReference>
<protein>
    <submittedName>
        <fullName evidence="9">FtsX-like permease family protein</fullName>
    </submittedName>
</protein>
<name>A0A6P1WAW2_9BACT</name>
<dbReference type="AlphaFoldDB" id="A0A6P1WAW2"/>
<sequence length="795" mass="88834">MIRNYFKIAFRNLVRNKAYSFINIGGLAVGMAVAMLIGLWIWDELSYNKYHQNYDRIAQVMQNQTYNGVVTTQEHNPMPLGNALRRTYGTDFTYVAMSSGTFSTILAVGEKKFTKLGNYAEPEIADMLSLRMVRGTRAGLKDPSSILLSESVAKAFFGESDPVGKLLKINDESSVKVAGVYEDFPQNSQFNEVSFLAPWDIIARATKDKDNWDSNQFRTYVQLADKADVDNVSAKIKDIKLMNGRKESWQYKAQMFLHPMRKWHLYSEFENGVSIGGRIQYVWLFGIIGAFVLLLACINFMNLSTARSEKRAKEVGIRKAVGSVRSQLISQFFSESFLVVLLAFALAIGLATISMTGFNELAGKQITMFWLSPYFWLISIGFIALTGFLAGSYPALYLSSFQPIKALKGYGFQVGRFAALPRKVLVVIQFTVSVTLIIGTIIVYRQIQFAQSRPIGYSRAGLIMIQTPTPDIHEHFEAVRYELQKAGAVLEMAESHSPLTDLFLSLPDFDWRGKDPNLQASIGTIKVSHDFGKTIGWQFVQGRDFSRKFTTDSVGMVLNESAAKLMGFTNPIGELVKGGDFLNGESFKVIGVIKDMVMESPYKPVRPSVFVINKRKGNFVVLKIDPAASAREALSKTEAVFKKYNPAAPFDYKFVDQEHALKFAAEERVGKLASVLASLAIFISCLGLFGLASFMAEQRTKEIGVRKVLGASVLNLWGLLSKDFVILVLISFGIATPIAYYFLDNWLQKYEYRTEISWWIFALSGVGALVITLLTVSFQSIKAALVNPVKSLRSE</sequence>